<dbReference type="EMBL" id="CAJNOM010001129">
    <property type="protein sequence ID" value="CAF1593667.1"/>
    <property type="molecule type" value="Genomic_DNA"/>
</dbReference>
<evidence type="ECO:0000313" key="7">
    <source>
        <dbReference type="Proteomes" id="UP000663877"/>
    </source>
</evidence>
<dbReference type="SUPFAM" id="SSF52047">
    <property type="entry name" value="RNI-like"/>
    <property type="match status" value="1"/>
</dbReference>
<dbReference type="OrthoDB" id="10017555at2759"/>
<dbReference type="PROSITE" id="PS50181">
    <property type="entry name" value="FBOX"/>
    <property type="match status" value="1"/>
</dbReference>
<organism evidence="3 7">
    <name type="scientific">Adineta steineri</name>
    <dbReference type="NCBI Taxonomy" id="433720"/>
    <lineage>
        <taxon>Eukaryota</taxon>
        <taxon>Metazoa</taxon>
        <taxon>Spiralia</taxon>
        <taxon>Gnathifera</taxon>
        <taxon>Rotifera</taxon>
        <taxon>Eurotatoria</taxon>
        <taxon>Bdelloidea</taxon>
        <taxon>Adinetida</taxon>
        <taxon>Adinetidae</taxon>
        <taxon>Adineta</taxon>
    </lineage>
</organism>
<protein>
    <recommendedName>
        <fullName evidence="1">F-box domain-containing protein</fullName>
    </recommendedName>
</protein>
<name>A0A815GT64_9BILA</name>
<dbReference type="EMBL" id="CAJNOI010000770">
    <property type="protein sequence ID" value="CAF1342496.1"/>
    <property type="molecule type" value="Genomic_DNA"/>
</dbReference>
<dbReference type="Proteomes" id="UP000663832">
    <property type="component" value="Unassembled WGS sequence"/>
</dbReference>
<dbReference type="InterPro" id="IPR032675">
    <property type="entry name" value="LRR_dom_sf"/>
</dbReference>
<gene>
    <name evidence="2" type="ORF">BJG266_LOCUS34495</name>
    <name evidence="3" type="ORF">BJG266_LOCUS34502</name>
    <name evidence="4" type="ORF">QVE165_LOCUS51580</name>
    <name evidence="5" type="ORF">QVE165_LOCUS51587</name>
</gene>
<evidence type="ECO:0000313" key="4">
    <source>
        <dbReference type="EMBL" id="CAF1593613.1"/>
    </source>
</evidence>
<sequence>MPYKFDRLPWEILHQIFDFLNTTDLLHAFNGTNPYLDSILQSYHRIQLNFKSIKKSLFHYICERVYPEQIQSLVLSNDEHTPKQIQLFMLHLPLINCINLQSLTIHGIDDANLLCLMISYLENHTKLNFLSVSSQSIQINKKLCRSIMETLTTLSSLKYLTFLNSSTLTCLRQPLSKLTHLTIHSCSYTDLANIFRWIPNLVYLQISVSYDQTMPKFDYIPPHLNSLIIESKSWILFHHLENLFSLTSSLERLVLETYGEPTLLHGQRWESLIKNKLPHLKDLALNIMPEENTMTADEVLTPFQTPFWTKEKHWQMGCFMSTSIQSCARLFSVPHFAPFEDWYPLNQGFSNHLLNDARSLNPYPFDDNCKHLKIYHLPTPVAVSLPFKNIQTLSIQCTADNIDQLRSILNLLSIHHLIIDYLKGSPVFHDLIQAAPNISQLTMRGQALTHILDSLSNNEHTYEQIKNLHVKDVIHRNDIDQICRIFPKLEHISLHVKERNDILPIFEKLHHLISTTVQWFYSNRTSLSVMEEFLQENNICTDGAYEFFASSLNLWND</sequence>
<dbReference type="Proteomes" id="UP000663877">
    <property type="component" value="Unassembled WGS sequence"/>
</dbReference>
<dbReference type="EMBL" id="CAJNOI010000771">
    <property type="protein sequence ID" value="CAF1342627.1"/>
    <property type="molecule type" value="Genomic_DNA"/>
</dbReference>
<dbReference type="AlphaFoldDB" id="A0A815GT64"/>
<accession>A0A815GT64</accession>
<evidence type="ECO:0000313" key="2">
    <source>
        <dbReference type="EMBL" id="CAF1342496.1"/>
    </source>
</evidence>
<dbReference type="Gene3D" id="3.80.10.10">
    <property type="entry name" value="Ribonuclease Inhibitor"/>
    <property type="match status" value="1"/>
</dbReference>
<evidence type="ECO:0000259" key="1">
    <source>
        <dbReference type="PROSITE" id="PS50181"/>
    </source>
</evidence>
<proteinExistence type="predicted"/>
<dbReference type="InterPro" id="IPR001810">
    <property type="entry name" value="F-box_dom"/>
</dbReference>
<feature type="domain" description="F-box" evidence="1">
    <location>
        <begin position="2"/>
        <end position="53"/>
    </location>
</feature>
<evidence type="ECO:0000313" key="6">
    <source>
        <dbReference type="Proteomes" id="UP000663832"/>
    </source>
</evidence>
<reference evidence="3" key="1">
    <citation type="submission" date="2021-02" db="EMBL/GenBank/DDBJ databases">
        <authorList>
            <person name="Nowell W R."/>
        </authorList>
    </citation>
    <scope>NUCLEOTIDE SEQUENCE</scope>
</reference>
<evidence type="ECO:0000313" key="5">
    <source>
        <dbReference type="EMBL" id="CAF1593667.1"/>
    </source>
</evidence>
<dbReference type="EMBL" id="CAJNOM010001128">
    <property type="protein sequence ID" value="CAF1593613.1"/>
    <property type="molecule type" value="Genomic_DNA"/>
</dbReference>
<comment type="caution">
    <text evidence="3">The sequence shown here is derived from an EMBL/GenBank/DDBJ whole genome shotgun (WGS) entry which is preliminary data.</text>
</comment>
<keyword evidence="6" id="KW-1185">Reference proteome</keyword>
<evidence type="ECO:0000313" key="3">
    <source>
        <dbReference type="EMBL" id="CAF1342627.1"/>
    </source>
</evidence>